<dbReference type="EMBL" id="JBHRYH010000002">
    <property type="protein sequence ID" value="MFC3624721.1"/>
    <property type="molecule type" value="Genomic_DNA"/>
</dbReference>
<keyword evidence="2" id="KW-0808">Transferase</keyword>
<dbReference type="Pfam" id="PF01075">
    <property type="entry name" value="Glyco_transf_9"/>
    <property type="match status" value="1"/>
</dbReference>
<evidence type="ECO:0000313" key="3">
    <source>
        <dbReference type="EMBL" id="MFC3624721.1"/>
    </source>
</evidence>
<organism evidence="3 4">
    <name type="scientific">Vogesella amnigena</name>
    <dbReference type="NCBI Taxonomy" id="1507449"/>
    <lineage>
        <taxon>Bacteria</taxon>
        <taxon>Pseudomonadati</taxon>
        <taxon>Pseudomonadota</taxon>
        <taxon>Betaproteobacteria</taxon>
        <taxon>Neisseriales</taxon>
        <taxon>Chromobacteriaceae</taxon>
        <taxon>Vogesella</taxon>
    </lineage>
</organism>
<dbReference type="PANTHER" id="PTHR30160:SF1">
    <property type="entry name" value="LIPOPOLYSACCHARIDE 1,2-N-ACETYLGLUCOSAMINETRANSFERASE-RELATED"/>
    <property type="match status" value="1"/>
</dbReference>
<name>A0ABV7TNZ7_9NEIS</name>
<dbReference type="RefSeq" id="WP_390276114.1">
    <property type="nucleotide sequence ID" value="NZ_JBHRYH010000002.1"/>
</dbReference>
<dbReference type="Proteomes" id="UP001595636">
    <property type="component" value="Unassembled WGS sequence"/>
</dbReference>
<keyword evidence="4" id="KW-1185">Reference proteome</keyword>
<evidence type="ECO:0000256" key="1">
    <source>
        <dbReference type="ARBA" id="ARBA00022676"/>
    </source>
</evidence>
<dbReference type="InterPro" id="IPR051199">
    <property type="entry name" value="LPS_LOS_Heptosyltrfase"/>
</dbReference>
<proteinExistence type="predicted"/>
<evidence type="ECO:0000313" key="4">
    <source>
        <dbReference type="Proteomes" id="UP001595636"/>
    </source>
</evidence>
<gene>
    <name evidence="3" type="ORF">ACFOKJ_00985</name>
</gene>
<comment type="caution">
    <text evidence="3">The sequence shown here is derived from an EMBL/GenBank/DDBJ whole genome shotgun (WGS) entry which is preliminary data.</text>
</comment>
<dbReference type="CDD" id="cd03789">
    <property type="entry name" value="GT9_LPS_heptosyltransferase"/>
    <property type="match status" value="1"/>
</dbReference>
<dbReference type="SUPFAM" id="SSF53756">
    <property type="entry name" value="UDP-Glycosyltransferase/glycogen phosphorylase"/>
    <property type="match status" value="1"/>
</dbReference>
<dbReference type="PANTHER" id="PTHR30160">
    <property type="entry name" value="TETRAACYLDISACCHARIDE 4'-KINASE-RELATED"/>
    <property type="match status" value="1"/>
</dbReference>
<accession>A0ABV7TNZ7</accession>
<sequence>MKNSRVPGRLLIFALLLPRLLFGWLRRKPEPEQVRRILVLHQFLLGDALLATSLLAKLRQQYPTAEMVLACPPLHASLYANHPYGVTAMAWQPRDFASIRRLFALPRFDLVLLVGENRLGYLARALGGRWIVGFAGEQPAYKNWLVDEKVAYSTEPTAWADTAAELLPGPPPRPFDIADWPILGVVPVSLPARYAVLHVGASSASKCWAPANWQQLAHWLRQQQIGVVWSCGPGESALLDAIAIDSHDQVMAGNLDLPQLRAVLAGACVAVCPDTGVAHLAKTAGTPLVMLFGPGSAAIFGASRFFSRYPCIAVGPEWFPCRNDRSVHHRPVDWALRCDRRIGAEPGKCKQALCMAVIDVRDVIIAVEKLLEKA</sequence>
<protein>
    <submittedName>
        <fullName evidence="3">Glycosyltransferase family 9 protein</fullName>
    </submittedName>
</protein>
<dbReference type="InterPro" id="IPR002201">
    <property type="entry name" value="Glyco_trans_9"/>
</dbReference>
<dbReference type="Gene3D" id="3.40.50.2000">
    <property type="entry name" value="Glycogen Phosphorylase B"/>
    <property type="match status" value="2"/>
</dbReference>
<evidence type="ECO:0000256" key="2">
    <source>
        <dbReference type="ARBA" id="ARBA00022679"/>
    </source>
</evidence>
<reference evidence="4" key="1">
    <citation type="journal article" date="2019" name="Int. J. Syst. Evol. Microbiol.">
        <title>The Global Catalogue of Microorganisms (GCM) 10K type strain sequencing project: providing services to taxonomists for standard genome sequencing and annotation.</title>
        <authorList>
            <consortium name="The Broad Institute Genomics Platform"/>
            <consortium name="The Broad Institute Genome Sequencing Center for Infectious Disease"/>
            <person name="Wu L."/>
            <person name="Ma J."/>
        </authorList>
    </citation>
    <scope>NUCLEOTIDE SEQUENCE [LARGE SCALE GENOMIC DNA]</scope>
    <source>
        <strain evidence="4">KCTC 42195</strain>
    </source>
</reference>
<keyword evidence="1" id="KW-0328">Glycosyltransferase</keyword>